<gene>
    <name evidence="1" type="ORF">TRAPUB_7186</name>
</gene>
<proteinExistence type="predicted"/>
<dbReference type="AlphaFoldDB" id="A0A1M2V3X7"/>
<name>A0A1M2V3X7_TRAPU</name>
<organism evidence="1 2">
    <name type="scientific">Trametes pubescens</name>
    <name type="common">White-rot fungus</name>
    <dbReference type="NCBI Taxonomy" id="154538"/>
    <lineage>
        <taxon>Eukaryota</taxon>
        <taxon>Fungi</taxon>
        <taxon>Dikarya</taxon>
        <taxon>Basidiomycota</taxon>
        <taxon>Agaricomycotina</taxon>
        <taxon>Agaricomycetes</taxon>
        <taxon>Polyporales</taxon>
        <taxon>Polyporaceae</taxon>
        <taxon>Trametes</taxon>
    </lineage>
</organism>
<sequence length="51" mass="5117">MGISGGIPGGRNGGAFSVTGPVLLDNASGGRYGTIWCEEEVEGTDWCVATA</sequence>
<keyword evidence="2" id="KW-1185">Reference proteome</keyword>
<comment type="caution">
    <text evidence="1">The sequence shown here is derived from an EMBL/GenBank/DDBJ whole genome shotgun (WGS) entry which is preliminary data.</text>
</comment>
<dbReference type="EMBL" id="MNAD01001682">
    <property type="protein sequence ID" value="OJT02288.1"/>
    <property type="molecule type" value="Genomic_DNA"/>
</dbReference>
<accession>A0A1M2V3X7</accession>
<evidence type="ECO:0000313" key="1">
    <source>
        <dbReference type="EMBL" id="OJT02288.1"/>
    </source>
</evidence>
<protein>
    <submittedName>
        <fullName evidence="1">Uncharacterized protein</fullName>
    </submittedName>
</protein>
<dbReference type="Proteomes" id="UP000184267">
    <property type="component" value="Unassembled WGS sequence"/>
</dbReference>
<evidence type="ECO:0000313" key="2">
    <source>
        <dbReference type="Proteomes" id="UP000184267"/>
    </source>
</evidence>
<reference evidence="1 2" key="1">
    <citation type="submission" date="2016-10" db="EMBL/GenBank/DDBJ databases">
        <title>Genome sequence of the basidiomycete white-rot fungus Trametes pubescens.</title>
        <authorList>
            <person name="Makela M.R."/>
            <person name="Granchi Z."/>
            <person name="Peng M."/>
            <person name="De Vries R.P."/>
            <person name="Grigoriev I."/>
            <person name="Riley R."/>
            <person name="Hilden K."/>
        </authorList>
    </citation>
    <scope>NUCLEOTIDE SEQUENCE [LARGE SCALE GENOMIC DNA]</scope>
    <source>
        <strain evidence="1 2">FBCC735</strain>
    </source>
</reference>